<proteinExistence type="predicted"/>
<evidence type="ECO:0000313" key="1">
    <source>
        <dbReference type="EMBL" id="ETO85159.1"/>
    </source>
</evidence>
<protein>
    <submittedName>
        <fullName evidence="1">Uncharacterized protein</fullName>
    </submittedName>
</protein>
<reference evidence="1 2" key="1">
    <citation type="submission" date="2013-11" db="EMBL/GenBank/DDBJ databases">
        <title>The Genome Sequence of Phytophthora parasitica P1976.</title>
        <authorList>
            <consortium name="The Broad Institute Genomics Platform"/>
            <person name="Russ C."/>
            <person name="Tyler B."/>
            <person name="Panabieres F."/>
            <person name="Shan W."/>
            <person name="Tripathy S."/>
            <person name="Grunwald N."/>
            <person name="Machado M."/>
            <person name="Johnson C.S."/>
            <person name="Walker B."/>
            <person name="Young S."/>
            <person name="Zeng Q."/>
            <person name="Gargeya S."/>
            <person name="Fitzgerald M."/>
            <person name="Haas B."/>
            <person name="Abouelleil A."/>
            <person name="Allen A.W."/>
            <person name="Alvarado L."/>
            <person name="Arachchi H.M."/>
            <person name="Berlin A.M."/>
            <person name="Chapman S.B."/>
            <person name="Gainer-Dewar J."/>
            <person name="Goldberg J."/>
            <person name="Griggs A."/>
            <person name="Gujja S."/>
            <person name="Hansen M."/>
            <person name="Howarth C."/>
            <person name="Imamovic A."/>
            <person name="Ireland A."/>
            <person name="Larimer J."/>
            <person name="McCowan C."/>
            <person name="Murphy C."/>
            <person name="Pearson M."/>
            <person name="Poon T.W."/>
            <person name="Priest M."/>
            <person name="Roberts A."/>
            <person name="Saif S."/>
            <person name="Shea T."/>
            <person name="Sisk P."/>
            <person name="Sykes S."/>
            <person name="Wortman J."/>
            <person name="Nusbaum C."/>
            <person name="Birren B."/>
        </authorList>
    </citation>
    <scope>NUCLEOTIDE SEQUENCE [LARGE SCALE GENOMIC DNA]</scope>
    <source>
        <strain evidence="1 2">P1976</strain>
    </source>
</reference>
<comment type="caution">
    <text evidence="1">The sequence shown here is derived from an EMBL/GenBank/DDBJ whole genome shotgun (WGS) entry which is preliminary data.</text>
</comment>
<dbReference type="AlphaFoldDB" id="A0A081B1Z8"/>
<dbReference type="EMBL" id="ANJA01000189">
    <property type="protein sequence ID" value="ETO85159.1"/>
    <property type="molecule type" value="Genomic_DNA"/>
</dbReference>
<gene>
    <name evidence="1" type="ORF">F444_01066</name>
</gene>
<accession>A0A081B1Z8</accession>
<organism evidence="1 2">
    <name type="scientific">Phytophthora nicotianae P1976</name>
    <dbReference type="NCBI Taxonomy" id="1317066"/>
    <lineage>
        <taxon>Eukaryota</taxon>
        <taxon>Sar</taxon>
        <taxon>Stramenopiles</taxon>
        <taxon>Oomycota</taxon>
        <taxon>Peronosporomycetes</taxon>
        <taxon>Peronosporales</taxon>
        <taxon>Peronosporaceae</taxon>
        <taxon>Phytophthora</taxon>
    </lineage>
</organism>
<sequence>MCVLTTVPSFARDTAASKGDVLVMLAASKSCTSVTGMFSARLTTLSRISAVCVSVNMFEVTQYTKMPDWNFMVSGTIRSAKQRIPNFILSFMSSAIASPPSSTDATIRADEITGSAIVGSAAERSGTQPIPSWAYSGKYFEMSCRPQKNPRKTGI</sequence>
<name>A0A081B1Z8_PHYNI</name>
<dbReference type="Proteomes" id="UP000028582">
    <property type="component" value="Unassembled WGS sequence"/>
</dbReference>
<evidence type="ECO:0000313" key="2">
    <source>
        <dbReference type="Proteomes" id="UP000028582"/>
    </source>
</evidence>